<protein>
    <submittedName>
        <fullName evidence="2">Uncharacterized protein</fullName>
    </submittedName>
</protein>
<dbReference type="AlphaFoldDB" id="G3PG86"/>
<dbReference type="Bgee" id="ENSGACG00000012566">
    <property type="expression patterns" value="Expressed in pharyngeal gill and 3 other cell types or tissues"/>
</dbReference>
<organism evidence="2">
    <name type="scientific">Gasterosteus aculeatus</name>
    <name type="common">Three-spined stickleback</name>
    <dbReference type="NCBI Taxonomy" id="69293"/>
    <lineage>
        <taxon>Eukaryota</taxon>
        <taxon>Metazoa</taxon>
        <taxon>Chordata</taxon>
        <taxon>Craniata</taxon>
        <taxon>Vertebrata</taxon>
        <taxon>Euteleostomi</taxon>
        <taxon>Actinopterygii</taxon>
        <taxon>Neopterygii</taxon>
        <taxon>Teleostei</taxon>
        <taxon>Neoteleostei</taxon>
        <taxon>Acanthomorphata</taxon>
        <taxon>Eupercaria</taxon>
        <taxon>Perciformes</taxon>
        <taxon>Cottioidei</taxon>
        <taxon>Gasterosteales</taxon>
        <taxon>Gasterosteidae</taxon>
        <taxon>Gasterosteus</taxon>
    </lineage>
</organism>
<name>G3PG86_GASAC</name>
<reference evidence="2" key="2">
    <citation type="submission" date="2024-04" db="UniProtKB">
        <authorList>
            <consortium name="Ensembl"/>
        </authorList>
    </citation>
    <scope>IDENTIFICATION</scope>
</reference>
<evidence type="ECO:0000256" key="1">
    <source>
        <dbReference type="SAM" id="MobiDB-lite"/>
    </source>
</evidence>
<proteinExistence type="predicted"/>
<dbReference type="InParanoid" id="G3PG86"/>
<feature type="compositionally biased region" description="Low complexity" evidence="1">
    <location>
        <begin position="61"/>
        <end position="70"/>
    </location>
</feature>
<feature type="region of interest" description="Disordered" evidence="1">
    <location>
        <begin position="55"/>
        <end position="78"/>
    </location>
</feature>
<sequence>MIIHQICWAFLEVDVSPITVEKRMWICRVGVWPILSSITGVFIRGTAGCSWLGRGTGGSRGSCSRSSCLGRGTGGSRG</sequence>
<reference evidence="2" key="1">
    <citation type="submission" date="2006-01" db="EMBL/GenBank/DDBJ databases">
        <authorList>
            <person name="Lindblad-Toh K."/>
            <person name="Mauceli E."/>
            <person name="Grabherr M."/>
            <person name="Chang J.L."/>
            <person name="Lander E.S."/>
        </authorList>
    </citation>
    <scope>NUCLEOTIDE SEQUENCE [LARGE SCALE GENOMIC DNA]</scope>
</reference>
<dbReference type="Ensembl" id="ENSGACT00000016643.1">
    <property type="protein sequence ID" value="ENSGACP00000016610.1"/>
    <property type="gene ID" value="ENSGACG00000012566.1"/>
</dbReference>
<accession>G3PG86</accession>
<evidence type="ECO:0000313" key="2">
    <source>
        <dbReference type="Ensembl" id="ENSGACP00000016610.1"/>
    </source>
</evidence>